<dbReference type="AlphaFoldDB" id="A0ABD0UHN4"/>
<evidence type="ECO:0000313" key="3">
    <source>
        <dbReference type="EMBL" id="KAL0911990.1"/>
    </source>
</evidence>
<proteinExistence type="predicted"/>
<sequence>MVGMRGCQSSPNSCGGSDGRKASKKGNYWKVLEGKGFDAYEQVLKDVHATEFDLSVVEVLFKDQELPSLDEEHFCKSAMESDWKCSSVLQFLDSLARELQPVGNVQHTSDCCDIPHESYLGYVQANMCIRELQSDCIPQVCILISPCVDDVMDLPTDCNAVSGLACVNSMDGSLVFCRVNSPITSAQEPLVIENHTSAICVGKILSKRVSFAWLKGELSRQWSPIGEFQLITIPPNYFICIFRSPDARDIILRGGPWIVARSIIGLHRWTSSFSLEDMKGFPSPIWVCFPQIPLMYWDSSNIAHMAAMIGEPL</sequence>
<dbReference type="InterPro" id="IPR040256">
    <property type="entry name" value="At4g02000-like"/>
</dbReference>
<dbReference type="Proteomes" id="UP001552299">
    <property type="component" value="Unassembled WGS sequence"/>
</dbReference>
<dbReference type="Pfam" id="PF14111">
    <property type="entry name" value="DUF4283"/>
    <property type="match status" value="1"/>
</dbReference>
<name>A0ABD0UHN4_DENTH</name>
<dbReference type="EMBL" id="JANQDX010000014">
    <property type="protein sequence ID" value="KAL0911990.1"/>
    <property type="molecule type" value="Genomic_DNA"/>
</dbReference>
<keyword evidence="4" id="KW-1185">Reference proteome</keyword>
<accession>A0ABD0UHN4</accession>
<dbReference type="PANTHER" id="PTHR31286:SF99">
    <property type="entry name" value="DUF4283 DOMAIN-CONTAINING PROTEIN"/>
    <property type="match status" value="1"/>
</dbReference>
<protein>
    <recommendedName>
        <fullName evidence="2">DUF4283 domain-containing protein</fullName>
    </recommendedName>
</protein>
<evidence type="ECO:0000259" key="2">
    <source>
        <dbReference type="Pfam" id="PF14111"/>
    </source>
</evidence>
<reference evidence="3 4" key="1">
    <citation type="journal article" date="2024" name="Plant Biotechnol. J.">
        <title>Dendrobium thyrsiflorum genome and its molecular insights into genes involved in important horticultural traits.</title>
        <authorList>
            <person name="Chen B."/>
            <person name="Wang J.Y."/>
            <person name="Zheng P.J."/>
            <person name="Li K.L."/>
            <person name="Liang Y.M."/>
            <person name="Chen X.F."/>
            <person name="Zhang C."/>
            <person name="Zhao X."/>
            <person name="He X."/>
            <person name="Zhang G.Q."/>
            <person name="Liu Z.J."/>
            <person name="Xu Q."/>
        </authorList>
    </citation>
    <scope>NUCLEOTIDE SEQUENCE [LARGE SCALE GENOMIC DNA]</scope>
    <source>
        <strain evidence="3">GZMU011</strain>
    </source>
</reference>
<feature type="region of interest" description="Disordered" evidence="1">
    <location>
        <begin position="1"/>
        <end position="23"/>
    </location>
</feature>
<feature type="domain" description="DUF4283" evidence="2">
    <location>
        <begin position="201"/>
        <end position="276"/>
    </location>
</feature>
<dbReference type="InterPro" id="IPR025558">
    <property type="entry name" value="DUF4283"/>
</dbReference>
<evidence type="ECO:0000313" key="4">
    <source>
        <dbReference type="Proteomes" id="UP001552299"/>
    </source>
</evidence>
<comment type="caution">
    <text evidence="3">The sequence shown here is derived from an EMBL/GenBank/DDBJ whole genome shotgun (WGS) entry which is preliminary data.</text>
</comment>
<evidence type="ECO:0000256" key="1">
    <source>
        <dbReference type="SAM" id="MobiDB-lite"/>
    </source>
</evidence>
<dbReference type="PANTHER" id="PTHR31286">
    <property type="entry name" value="GLYCINE-RICH CELL WALL STRUCTURAL PROTEIN 1.8-LIKE"/>
    <property type="match status" value="1"/>
</dbReference>
<gene>
    <name evidence="3" type="ORF">M5K25_017930</name>
</gene>
<organism evidence="3 4">
    <name type="scientific">Dendrobium thyrsiflorum</name>
    <name type="common">Pinecone-like raceme dendrobium</name>
    <name type="synonym">Orchid</name>
    <dbReference type="NCBI Taxonomy" id="117978"/>
    <lineage>
        <taxon>Eukaryota</taxon>
        <taxon>Viridiplantae</taxon>
        <taxon>Streptophyta</taxon>
        <taxon>Embryophyta</taxon>
        <taxon>Tracheophyta</taxon>
        <taxon>Spermatophyta</taxon>
        <taxon>Magnoliopsida</taxon>
        <taxon>Liliopsida</taxon>
        <taxon>Asparagales</taxon>
        <taxon>Orchidaceae</taxon>
        <taxon>Epidendroideae</taxon>
        <taxon>Malaxideae</taxon>
        <taxon>Dendrobiinae</taxon>
        <taxon>Dendrobium</taxon>
    </lineage>
</organism>